<sequence>MQHLLRRISLPVLLASFATASFAQESGTMTTTGTITSTSVSTQKNAKLFSGTSAYRVWSFGIHGGALWGSLPFGRNDFNKSNPTIGYGAYLKAQLSHHFGLQADFLKGKVKGENTTMPGDAYKSYETDINWSAALKGVFTLANINWTQLHTGVQPYIGIGAGAINYNPRMVTQSGANVEFTPNGSNTSLFVPIDLGLKFNVSKDINIDLGYSMNFVDADNFDGFWKVPVYNADKFSYAHAGLEFALGDRTKPQLATHNAPAALAQDLWDKNAALQSSLDATQSQISKLNSDIASLNSLKDEIARMKADADGDGVPDGFDKCPNTPAGTKVDGSGCPLPTPPPPVANKDTTIVQKFYITEEDKRIVNEAIRNLEFDFGKSTIRSRSLPYLQRVADILRTKGFSLKLAGHTDNVGSDAANMKLSKERAESVKATLVSQGANPSRIEAVGYGESQPIATNKTDAGRQKNRRVEFTLF</sequence>
<feature type="coiled-coil region" evidence="10">
    <location>
        <begin position="271"/>
        <end position="298"/>
    </location>
</feature>
<dbReference type="SUPFAM" id="SSF103647">
    <property type="entry name" value="TSP type-3 repeat"/>
    <property type="match status" value="1"/>
</dbReference>
<comment type="subcellular location">
    <subcellularLocation>
        <location evidence="1">Cell outer membrane</location>
        <topology evidence="1">Multi-pass membrane protein</topology>
    </subcellularLocation>
</comment>
<keyword evidence="5" id="KW-0406">Ion transport</keyword>
<proteinExistence type="predicted"/>
<evidence type="ECO:0000256" key="3">
    <source>
        <dbReference type="ARBA" id="ARBA00022452"/>
    </source>
</evidence>
<dbReference type="RefSeq" id="WP_161817908.1">
    <property type="nucleotide sequence ID" value="NZ_JAACJS010000011.1"/>
</dbReference>
<evidence type="ECO:0000256" key="10">
    <source>
        <dbReference type="SAM" id="Coils"/>
    </source>
</evidence>
<keyword evidence="15" id="KW-1185">Reference proteome</keyword>
<evidence type="ECO:0000256" key="9">
    <source>
        <dbReference type="PROSITE-ProRule" id="PRU00473"/>
    </source>
</evidence>
<keyword evidence="7 9" id="KW-0472">Membrane</keyword>
<dbReference type="PROSITE" id="PS51123">
    <property type="entry name" value="OMPA_2"/>
    <property type="match status" value="1"/>
</dbReference>
<evidence type="ECO:0000256" key="8">
    <source>
        <dbReference type="ARBA" id="ARBA00023237"/>
    </source>
</evidence>
<feature type="domain" description="OmpA-like" evidence="13">
    <location>
        <begin position="360"/>
        <end position="474"/>
    </location>
</feature>
<evidence type="ECO:0000256" key="11">
    <source>
        <dbReference type="SAM" id="MobiDB-lite"/>
    </source>
</evidence>
<feature type="chain" id="PRO_5045656931" evidence="12">
    <location>
        <begin position="24"/>
        <end position="474"/>
    </location>
</feature>
<keyword evidence="12" id="KW-0732">Signal</keyword>
<dbReference type="PRINTS" id="PR01021">
    <property type="entry name" value="OMPADOMAIN"/>
</dbReference>
<keyword evidence="2" id="KW-0813">Transport</keyword>
<evidence type="ECO:0000256" key="5">
    <source>
        <dbReference type="ARBA" id="ARBA00023065"/>
    </source>
</evidence>
<dbReference type="SUPFAM" id="SSF56925">
    <property type="entry name" value="OMPA-like"/>
    <property type="match status" value="1"/>
</dbReference>
<dbReference type="PANTHER" id="PTHR30329">
    <property type="entry name" value="STATOR ELEMENT OF FLAGELLAR MOTOR COMPLEX"/>
    <property type="match status" value="1"/>
</dbReference>
<dbReference type="PRINTS" id="PR01023">
    <property type="entry name" value="NAFLGMOTY"/>
</dbReference>
<evidence type="ECO:0000256" key="6">
    <source>
        <dbReference type="ARBA" id="ARBA00023114"/>
    </source>
</evidence>
<dbReference type="InterPro" id="IPR028974">
    <property type="entry name" value="TSP_type-3_rpt"/>
</dbReference>
<dbReference type="CDD" id="cd07185">
    <property type="entry name" value="OmpA_C-like"/>
    <property type="match status" value="1"/>
</dbReference>
<dbReference type="InterPro" id="IPR036737">
    <property type="entry name" value="OmpA-like_sf"/>
</dbReference>
<name>A0ABW9ZTJ4_9BACT</name>
<feature type="signal peptide" evidence="12">
    <location>
        <begin position="1"/>
        <end position="23"/>
    </location>
</feature>
<evidence type="ECO:0000256" key="1">
    <source>
        <dbReference type="ARBA" id="ARBA00004571"/>
    </source>
</evidence>
<dbReference type="EMBL" id="JAACJS010000011">
    <property type="protein sequence ID" value="NCI49594.1"/>
    <property type="molecule type" value="Genomic_DNA"/>
</dbReference>
<keyword evidence="4" id="KW-0812">Transmembrane</keyword>
<dbReference type="Proteomes" id="UP000753802">
    <property type="component" value="Unassembled WGS sequence"/>
</dbReference>
<organism evidence="14 15">
    <name type="scientific">Sediminibacterium roseum</name>
    <dbReference type="NCBI Taxonomy" id="1978412"/>
    <lineage>
        <taxon>Bacteria</taxon>
        <taxon>Pseudomonadati</taxon>
        <taxon>Bacteroidota</taxon>
        <taxon>Chitinophagia</taxon>
        <taxon>Chitinophagales</taxon>
        <taxon>Chitinophagaceae</taxon>
        <taxon>Sediminibacterium</taxon>
    </lineage>
</organism>
<evidence type="ECO:0000256" key="12">
    <source>
        <dbReference type="SAM" id="SignalP"/>
    </source>
</evidence>
<protein>
    <submittedName>
        <fullName evidence="14">OmpA family protein</fullName>
    </submittedName>
</protein>
<evidence type="ECO:0000256" key="7">
    <source>
        <dbReference type="ARBA" id="ARBA00023136"/>
    </source>
</evidence>
<dbReference type="Gene3D" id="2.40.160.20">
    <property type="match status" value="1"/>
</dbReference>
<keyword evidence="6" id="KW-0626">Porin</keyword>
<reference evidence="14 15" key="1">
    <citation type="submission" date="2020-01" db="EMBL/GenBank/DDBJ databases">
        <title>Genome analysis.</title>
        <authorList>
            <person name="Wu S."/>
            <person name="Wang G."/>
        </authorList>
    </citation>
    <scope>NUCLEOTIDE SEQUENCE [LARGE SCALE GENOMIC DNA]</scope>
    <source>
        <strain evidence="14 15">SYL130</strain>
    </source>
</reference>
<keyword evidence="3" id="KW-1134">Transmembrane beta strand</keyword>
<evidence type="ECO:0000313" key="14">
    <source>
        <dbReference type="EMBL" id="NCI49594.1"/>
    </source>
</evidence>
<dbReference type="InterPro" id="IPR006665">
    <property type="entry name" value="OmpA-like"/>
</dbReference>
<evidence type="ECO:0000256" key="2">
    <source>
        <dbReference type="ARBA" id="ARBA00022448"/>
    </source>
</evidence>
<gene>
    <name evidence="14" type="ORF">GWC95_06655</name>
</gene>
<dbReference type="SUPFAM" id="SSF103088">
    <property type="entry name" value="OmpA-like"/>
    <property type="match status" value="1"/>
</dbReference>
<keyword evidence="8" id="KW-0998">Cell outer membrane</keyword>
<dbReference type="InterPro" id="IPR006664">
    <property type="entry name" value="OMP_bac"/>
</dbReference>
<evidence type="ECO:0000313" key="15">
    <source>
        <dbReference type="Proteomes" id="UP000753802"/>
    </source>
</evidence>
<comment type="caution">
    <text evidence="14">The sequence shown here is derived from an EMBL/GenBank/DDBJ whole genome shotgun (WGS) entry which is preliminary data.</text>
</comment>
<dbReference type="PANTHER" id="PTHR30329:SF21">
    <property type="entry name" value="LIPOPROTEIN YIAD-RELATED"/>
    <property type="match status" value="1"/>
</dbReference>
<evidence type="ECO:0000256" key="4">
    <source>
        <dbReference type="ARBA" id="ARBA00022692"/>
    </source>
</evidence>
<dbReference type="Gene3D" id="3.30.1330.60">
    <property type="entry name" value="OmpA-like domain"/>
    <property type="match status" value="1"/>
</dbReference>
<keyword evidence="10" id="KW-0175">Coiled coil</keyword>
<evidence type="ECO:0000259" key="13">
    <source>
        <dbReference type="PROSITE" id="PS51123"/>
    </source>
</evidence>
<feature type="region of interest" description="Disordered" evidence="11">
    <location>
        <begin position="325"/>
        <end position="346"/>
    </location>
</feature>
<accession>A0ABW9ZTJ4</accession>
<dbReference type="Pfam" id="PF00691">
    <property type="entry name" value="OmpA"/>
    <property type="match status" value="1"/>
</dbReference>
<dbReference type="InterPro" id="IPR050330">
    <property type="entry name" value="Bact_OuterMem_StrucFunc"/>
</dbReference>
<dbReference type="InterPro" id="IPR011250">
    <property type="entry name" value="OMP/PagP_B-barrel"/>
</dbReference>